<sequence>MKTLLTLVMALSLSQAYGQMSGTPAPSTGVPAAGTSSMPGMLNNNNPNMNRPADRATGIRRSNTMNNTNTTTDTIGTSQSSTTRGVLPNTPGTITPPNLNATGVNCVDRSGRTYGNNDAGYTACVNSMRTR</sequence>
<evidence type="ECO:0000256" key="1">
    <source>
        <dbReference type="SAM" id="MobiDB-lite"/>
    </source>
</evidence>
<evidence type="ECO:0000313" key="3">
    <source>
        <dbReference type="EMBL" id="MEA9357569.1"/>
    </source>
</evidence>
<comment type="caution">
    <text evidence="3">The sequence shown here is derived from an EMBL/GenBank/DDBJ whole genome shotgun (WGS) entry which is preliminary data.</text>
</comment>
<protein>
    <submittedName>
        <fullName evidence="3">Uncharacterized protein</fullName>
    </submittedName>
</protein>
<feature type="region of interest" description="Disordered" evidence="1">
    <location>
        <begin position="55"/>
        <end position="97"/>
    </location>
</feature>
<evidence type="ECO:0000256" key="2">
    <source>
        <dbReference type="SAM" id="SignalP"/>
    </source>
</evidence>
<reference evidence="3 4" key="1">
    <citation type="submission" date="2023-11" db="EMBL/GenBank/DDBJ databases">
        <title>A Novel Polar Bacteriovorax (B. antarcticus) Isolated from the Biocrust in Antarctica.</title>
        <authorList>
            <person name="Mun W."/>
            <person name="Choi S.Y."/>
            <person name="Mitchell R.J."/>
        </authorList>
    </citation>
    <scope>NUCLEOTIDE SEQUENCE [LARGE SCALE GENOMIC DNA]</scope>
    <source>
        <strain evidence="3 4">PP10</strain>
    </source>
</reference>
<name>A0ABU5VZ19_9BACT</name>
<accession>A0ABU5VZ19</accession>
<gene>
    <name evidence="3" type="ORF">SHI21_15175</name>
</gene>
<proteinExistence type="predicted"/>
<keyword evidence="4" id="KW-1185">Reference proteome</keyword>
<dbReference type="EMBL" id="JAYGJQ010000002">
    <property type="protein sequence ID" value="MEA9357569.1"/>
    <property type="molecule type" value="Genomic_DNA"/>
</dbReference>
<dbReference type="Proteomes" id="UP001302274">
    <property type="component" value="Unassembled WGS sequence"/>
</dbReference>
<feature type="chain" id="PRO_5047180666" evidence="2">
    <location>
        <begin position="19"/>
        <end position="131"/>
    </location>
</feature>
<dbReference type="RefSeq" id="WP_323577628.1">
    <property type="nucleotide sequence ID" value="NZ_JAYGJQ010000002.1"/>
</dbReference>
<feature type="compositionally biased region" description="Low complexity" evidence="1">
    <location>
        <begin position="62"/>
        <end position="83"/>
    </location>
</feature>
<feature type="signal peptide" evidence="2">
    <location>
        <begin position="1"/>
        <end position="18"/>
    </location>
</feature>
<keyword evidence="2" id="KW-0732">Signal</keyword>
<organism evidence="3 4">
    <name type="scientific">Bacteriovorax antarcticus</name>
    <dbReference type="NCBI Taxonomy" id="3088717"/>
    <lineage>
        <taxon>Bacteria</taxon>
        <taxon>Pseudomonadati</taxon>
        <taxon>Bdellovibrionota</taxon>
        <taxon>Bacteriovoracia</taxon>
        <taxon>Bacteriovoracales</taxon>
        <taxon>Bacteriovoracaceae</taxon>
        <taxon>Bacteriovorax</taxon>
    </lineage>
</organism>
<evidence type="ECO:0000313" key="4">
    <source>
        <dbReference type="Proteomes" id="UP001302274"/>
    </source>
</evidence>